<dbReference type="Pfam" id="PF03180">
    <property type="entry name" value="Lipoprotein_9"/>
    <property type="match status" value="1"/>
</dbReference>
<evidence type="ECO:0000256" key="1">
    <source>
        <dbReference type="ARBA" id="ARBA00004635"/>
    </source>
</evidence>
<dbReference type="Proteomes" id="UP000008702">
    <property type="component" value="Chromosome"/>
</dbReference>
<dbReference type="HOGENOM" id="CLU_067080_0_0_11"/>
<dbReference type="SUPFAM" id="SSF53850">
    <property type="entry name" value="Periplasmic binding protein-like II"/>
    <property type="match status" value="1"/>
</dbReference>
<keyword evidence="5 6" id="KW-0449">Lipoprotein</keyword>
<evidence type="ECO:0000256" key="3">
    <source>
        <dbReference type="ARBA" id="ARBA00023136"/>
    </source>
</evidence>
<dbReference type="PANTHER" id="PTHR30429:SF0">
    <property type="entry name" value="METHIONINE-BINDING LIPOPROTEIN METQ"/>
    <property type="match status" value="1"/>
</dbReference>
<dbReference type="GO" id="GO:0016020">
    <property type="term" value="C:membrane"/>
    <property type="evidence" value="ECO:0007669"/>
    <property type="project" value="UniProtKB-SubCell"/>
</dbReference>
<organism evidence="8 9">
    <name type="scientific">Bifidobacterium adolescentis (strain ATCC 15703 / DSM 20083 / NCTC 11814 / E194a)</name>
    <dbReference type="NCBI Taxonomy" id="367928"/>
    <lineage>
        <taxon>Bacteria</taxon>
        <taxon>Bacillati</taxon>
        <taxon>Actinomycetota</taxon>
        <taxon>Actinomycetes</taxon>
        <taxon>Bifidobacteriales</taxon>
        <taxon>Bifidobacteriaceae</taxon>
        <taxon>Bifidobacterium</taxon>
    </lineage>
</organism>
<proteinExistence type="inferred from homology"/>
<dbReference type="KEGG" id="bad:BAD_0997"/>
<evidence type="ECO:0000256" key="6">
    <source>
        <dbReference type="PIRNR" id="PIRNR002854"/>
    </source>
</evidence>
<gene>
    <name evidence="8" type="ordered locus">BAD_0997</name>
</gene>
<keyword evidence="2" id="KW-0732">Signal</keyword>
<dbReference type="EMBL" id="AP009256">
    <property type="protein sequence ID" value="BAF39778.1"/>
    <property type="molecule type" value="Genomic_DNA"/>
</dbReference>
<accession>A1A245</accession>
<reference evidence="8 9" key="1">
    <citation type="submission" date="2006-12" db="EMBL/GenBank/DDBJ databases">
        <title>Bifidobacterium adolescentis complete genome sequence.</title>
        <authorList>
            <person name="Suzuki T."/>
            <person name="Tsuda Y."/>
            <person name="Kanou N."/>
            <person name="Inoue T."/>
            <person name="Kumazaki K."/>
            <person name="Nagano S."/>
            <person name="Hirai S."/>
            <person name="Tanaka K."/>
            <person name="Watanabe K."/>
        </authorList>
    </citation>
    <scope>NUCLEOTIDE SEQUENCE [LARGE SCALE GENOMIC DNA]</scope>
    <source>
        <strain evidence="9">ATCC 15703 / DSM 20083 / NCTC 11814 / E194a</strain>
    </source>
</reference>
<dbReference type="PANTHER" id="PTHR30429">
    <property type="entry name" value="D-METHIONINE-BINDING LIPOPROTEIN METQ"/>
    <property type="match status" value="1"/>
</dbReference>
<keyword evidence="8" id="KW-0675">Receptor</keyword>
<protein>
    <recommendedName>
        <fullName evidence="6">Lipoprotein</fullName>
    </recommendedName>
</protein>
<feature type="lipid moiety-binding region" description="S-diacylglycerol cysteine" evidence="7">
    <location>
        <position position="45"/>
    </location>
</feature>
<dbReference type="AlphaFoldDB" id="A1A245"/>
<dbReference type="STRING" id="367928.BAD_0997"/>
<dbReference type="PaxDb" id="1680-BADO_1049"/>
<evidence type="ECO:0000313" key="8">
    <source>
        <dbReference type="EMBL" id="BAF39778.1"/>
    </source>
</evidence>
<comment type="similarity">
    <text evidence="6">Belongs to the nlpA lipoprotein family.</text>
</comment>
<evidence type="ECO:0000256" key="4">
    <source>
        <dbReference type="ARBA" id="ARBA00023139"/>
    </source>
</evidence>
<keyword evidence="4" id="KW-0564">Palmitate</keyword>
<dbReference type="PIRSF" id="PIRSF002854">
    <property type="entry name" value="MetQ"/>
    <property type="match status" value="1"/>
</dbReference>
<name>A1A245_BIFAA</name>
<dbReference type="CDD" id="cd13597">
    <property type="entry name" value="PBP2_lipoprotein_Tp32"/>
    <property type="match status" value="1"/>
</dbReference>
<dbReference type="InterPro" id="IPR004872">
    <property type="entry name" value="Lipoprotein_NlpA"/>
</dbReference>
<evidence type="ECO:0000256" key="5">
    <source>
        <dbReference type="ARBA" id="ARBA00023288"/>
    </source>
</evidence>
<evidence type="ECO:0000313" key="9">
    <source>
        <dbReference type="Proteomes" id="UP000008702"/>
    </source>
</evidence>
<keyword evidence="3" id="KW-0472">Membrane</keyword>
<evidence type="ECO:0000256" key="2">
    <source>
        <dbReference type="ARBA" id="ARBA00022729"/>
    </source>
</evidence>
<sequence>MARNRSKRPGRVAKLRERNSTMRNKKILGALLAVTTLATFGLAGCGNSGSNGAASKEDDKTITVAASPTPHAEILNKAVKPLVEKDGYKLVVKEFTDYVQPNTATEDGEVDANYFQHKPYLDNFNKEKGTHLVSVEGIHFEPFGLYPGKTKELKDLQDGATVAVPNDATNEARALLLLQDAGLIKLKDPKDINATPKDITSNPKNLKFKELEAAVVPTVIKDVDIAALNGNYAIQAGFDPTKDTLATEKADGLAAKTYQNILVVKEGNENTAKTKELKKALKSDEVRDYINKNYKGAVVPVF</sequence>
<dbReference type="Gene3D" id="3.40.190.10">
    <property type="entry name" value="Periplasmic binding protein-like II"/>
    <property type="match status" value="2"/>
</dbReference>
<keyword evidence="9" id="KW-1185">Reference proteome</keyword>
<comment type="subcellular location">
    <subcellularLocation>
        <location evidence="1">Membrane</location>
        <topology evidence="1">Lipid-anchor</topology>
    </subcellularLocation>
</comment>
<evidence type="ECO:0000256" key="7">
    <source>
        <dbReference type="PIRSR" id="PIRSR002854-1"/>
    </source>
</evidence>